<feature type="domain" description="DUF4328" evidence="3">
    <location>
        <begin position="111"/>
        <end position="260"/>
    </location>
</feature>
<evidence type="ECO:0000259" key="3">
    <source>
        <dbReference type="Pfam" id="PF14219"/>
    </source>
</evidence>
<comment type="caution">
    <text evidence="4">The sequence shown here is derived from an EMBL/GenBank/DDBJ whole genome shotgun (WGS) entry which is preliminary data.</text>
</comment>
<feature type="transmembrane region" description="Helical" evidence="2">
    <location>
        <begin position="204"/>
        <end position="222"/>
    </location>
</feature>
<proteinExistence type="predicted"/>
<accession>A0A5C5RI03</accession>
<protein>
    <submittedName>
        <fullName evidence="4">DUF4328 domain-containing protein</fullName>
    </submittedName>
</protein>
<feature type="compositionally biased region" description="Pro residues" evidence="1">
    <location>
        <begin position="24"/>
        <end position="42"/>
    </location>
</feature>
<reference evidence="4 5" key="2">
    <citation type="submission" date="2019-08" db="EMBL/GenBank/DDBJ databases">
        <title>Tsukamurella conjunctivitidis sp. nov., Tsukamurella assacharolytica sp. nov. and Tsukamurella sputae sp. nov. isolated from patients with conjunctivitis, bacteraemia (lymphoma) and respiratory infection (sputum) in Hong Kong.</title>
        <authorList>
            <person name="Fok K.M.N."/>
            <person name="Fong J.Y.H."/>
        </authorList>
    </citation>
    <scope>NUCLEOTIDE SEQUENCE [LARGE SCALE GENOMIC DNA]</scope>
    <source>
        <strain evidence="4 5">HKU70</strain>
    </source>
</reference>
<evidence type="ECO:0000256" key="1">
    <source>
        <dbReference type="SAM" id="MobiDB-lite"/>
    </source>
</evidence>
<reference evidence="4 5" key="1">
    <citation type="submission" date="2019-06" db="EMBL/GenBank/DDBJ databases">
        <authorList>
            <person name="Teng J.L.L."/>
            <person name="Lee H.H."/>
            <person name="Lau S.K.P."/>
            <person name="Woo P.C.Y."/>
        </authorList>
    </citation>
    <scope>NUCLEOTIDE SEQUENCE [LARGE SCALE GENOMIC DNA]</scope>
    <source>
        <strain evidence="4 5">HKU70</strain>
    </source>
</reference>
<dbReference type="OrthoDB" id="4774164at2"/>
<dbReference type="Pfam" id="PF14219">
    <property type="entry name" value="DUF4328"/>
    <property type="match status" value="1"/>
</dbReference>
<name>A0A5C5RI03_9ACTN</name>
<evidence type="ECO:0000256" key="2">
    <source>
        <dbReference type="SAM" id="Phobius"/>
    </source>
</evidence>
<evidence type="ECO:0000313" key="4">
    <source>
        <dbReference type="EMBL" id="TWS22013.1"/>
    </source>
</evidence>
<sequence>MHPNPARTAPPRTRLRWLARRPPETLPPPRRAPSDPKPTPRYPVAPRWGLRQDFSPAAPPAPTTAEAAADATPFVLRLTTGIVFAAAIVEGLAYLLLVVNRAGPVPGWLAVIATVAVFAVGWLAVFAVLALVVVLTLWLQTARARAYAALGTREPRPRWQLYAYCLVPVVNLAAAPVLVLELADAQKRAAGLATDRRAMFIRRWWVAWFALTIVTIACTAYSRAAGGLQHGADAMVYTALTYLLAGVFLLATARLLRMIDGGPAAREQEDGTRWLAA</sequence>
<feature type="transmembrane region" description="Helical" evidence="2">
    <location>
        <begin position="74"/>
        <end position="97"/>
    </location>
</feature>
<feature type="transmembrane region" description="Helical" evidence="2">
    <location>
        <begin position="234"/>
        <end position="256"/>
    </location>
</feature>
<dbReference type="EMBL" id="VIGV01000013">
    <property type="protein sequence ID" value="TWS22013.1"/>
    <property type="molecule type" value="Genomic_DNA"/>
</dbReference>
<feature type="region of interest" description="Disordered" evidence="1">
    <location>
        <begin position="1"/>
        <end position="42"/>
    </location>
</feature>
<feature type="compositionally biased region" description="Low complexity" evidence="1">
    <location>
        <begin position="1"/>
        <end position="12"/>
    </location>
</feature>
<dbReference type="AlphaFoldDB" id="A0A5C5RI03"/>
<keyword evidence="2" id="KW-1133">Transmembrane helix</keyword>
<keyword evidence="5" id="KW-1185">Reference proteome</keyword>
<keyword evidence="2" id="KW-0472">Membrane</keyword>
<dbReference type="RefSeq" id="WP_146437581.1">
    <property type="nucleotide sequence ID" value="NZ_VIGV01000013.1"/>
</dbReference>
<dbReference type="Proteomes" id="UP000319792">
    <property type="component" value="Unassembled WGS sequence"/>
</dbReference>
<gene>
    <name evidence="4" type="ORF">FK268_21925</name>
</gene>
<feature type="transmembrane region" description="Helical" evidence="2">
    <location>
        <begin position="109"/>
        <end position="139"/>
    </location>
</feature>
<feature type="transmembrane region" description="Helical" evidence="2">
    <location>
        <begin position="159"/>
        <end position="183"/>
    </location>
</feature>
<dbReference type="InterPro" id="IPR025565">
    <property type="entry name" value="DUF4328"/>
</dbReference>
<organism evidence="4 5">
    <name type="scientific">Tsukamurella sputi</name>
    <dbReference type="NCBI Taxonomy" id="2591848"/>
    <lineage>
        <taxon>Bacteria</taxon>
        <taxon>Bacillati</taxon>
        <taxon>Actinomycetota</taxon>
        <taxon>Actinomycetes</taxon>
        <taxon>Mycobacteriales</taxon>
        <taxon>Tsukamurellaceae</taxon>
        <taxon>Tsukamurella</taxon>
    </lineage>
</organism>
<evidence type="ECO:0000313" key="5">
    <source>
        <dbReference type="Proteomes" id="UP000319792"/>
    </source>
</evidence>
<keyword evidence="2" id="KW-0812">Transmembrane</keyword>